<dbReference type="Gene3D" id="3.90.79.10">
    <property type="entry name" value="Nucleoside Triphosphate Pyrophosphohydrolase"/>
    <property type="match status" value="1"/>
</dbReference>
<dbReference type="InterPro" id="IPR015797">
    <property type="entry name" value="NUDIX_hydrolase-like_dom_sf"/>
</dbReference>
<dbReference type="AlphaFoldDB" id="A0A4P6EM77"/>
<dbReference type="OrthoDB" id="9801098at2"/>
<dbReference type="CDD" id="cd04690">
    <property type="entry name" value="NUDIX_Hydrolase"/>
    <property type="match status" value="1"/>
</dbReference>
<dbReference type="InterPro" id="IPR020084">
    <property type="entry name" value="NUDIX_hydrolase_CS"/>
</dbReference>
<proteinExistence type="predicted"/>
<comment type="cofactor">
    <cofactor evidence="1">
        <name>Mg(2+)</name>
        <dbReference type="ChEBI" id="CHEBI:18420"/>
    </cofactor>
</comment>
<dbReference type="PROSITE" id="PS00893">
    <property type="entry name" value="NUDIX_BOX"/>
    <property type="match status" value="1"/>
</dbReference>
<sequence>MTATIRVSAAVVTDAGGRALLVRKRGTGMFMQPGGKPEPGESPVQTLVRELKEELGVRVRTGSLRALGRFTAAAANEAGHDVVADAFALHLAPAAVRPAAEIDEARWVTADQLGTLQIAPLSRDILLPLIWRARRASRGPVVVPAL</sequence>
<dbReference type="SUPFAM" id="SSF55811">
    <property type="entry name" value="Nudix"/>
    <property type="match status" value="1"/>
</dbReference>
<gene>
    <name evidence="4" type="ORF">ET475_02280</name>
</gene>
<protein>
    <submittedName>
        <fullName evidence="4">NUDIX domain-containing protein</fullName>
    </submittedName>
</protein>
<name>A0A4P6EM77_9MICO</name>
<dbReference type="GO" id="GO:0016787">
    <property type="term" value="F:hydrolase activity"/>
    <property type="evidence" value="ECO:0007669"/>
    <property type="project" value="UniProtKB-KW"/>
</dbReference>
<evidence type="ECO:0000313" key="4">
    <source>
        <dbReference type="EMBL" id="QAY58938.1"/>
    </source>
</evidence>
<dbReference type="RefSeq" id="WP_129385632.1">
    <property type="nucleotide sequence ID" value="NZ_CP035494.1"/>
</dbReference>
<dbReference type="Proteomes" id="UP000293995">
    <property type="component" value="Chromosome"/>
</dbReference>
<evidence type="ECO:0000259" key="3">
    <source>
        <dbReference type="PROSITE" id="PS51462"/>
    </source>
</evidence>
<keyword evidence="2" id="KW-0378">Hydrolase</keyword>
<dbReference type="PANTHER" id="PTHR43046:SF2">
    <property type="entry name" value="8-OXO-DGTP DIPHOSPHATASE-RELATED"/>
    <property type="match status" value="1"/>
</dbReference>
<dbReference type="EMBL" id="CP035494">
    <property type="protein sequence ID" value="QAY58938.1"/>
    <property type="molecule type" value="Genomic_DNA"/>
</dbReference>
<feature type="domain" description="Nudix hydrolase" evidence="3">
    <location>
        <begin position="3"/>
        <end position="131"/>
    </location>
</feature>
<dbReference type="PROSITE" id="PS51462">
    <property type="entry name" value="NUDIX"/>
    <property type="match status" value="1"/>
</dbReference>
<dbReference type="PANTHER" id="PTHR43046">
    <property type="entry name" value="GDP-MANNOSE MANNOSYL HYDROLASE"/>
    <property type="match status" value="1"/>
</dbReference>
<dbReference type="Pfam" id="PF00293">
    <property type="entry name" value="NUDIX"/>
    <property type="match status" value="1"/>
</dbReference>
<keyword evidence="5" id="KW-1185">Reference proteome</keyword>
<evidence type="ECO:0000313" key="5">
    <source>
        <dbReference type="Proteomes" id="UP000293995"/>
    </source>
</evidence>
<reference evidence="4 5" key="1">
    <citation type="submission" date="2019-01" db="EMBL/GenBank/DDBJ databases">
        <title>Genome sequencing of strain DFW100M-13.</title>
        <authorList>
            <person name="Heo J."/>
            <person name="Kim S.-J."/>
            <person name="Kim J.-S."/>
            <person name="Hong S.-B."/>
            <person name="Kwon S.-W."/>
        </authorList>
    </citation>
    <scope>NUCLEOTIDE SEQUENCE [LARGE SCALE GENOMIC DNA]</scope>
    <source>
        <strain evidence="4 5">DFW100M-13</strain>
    </source>
</reference>
<dbReference type="KEGG" id="mprt:ET475_02280"/>
<accession>A0A4P6EM77</accession>
<dbReference type="InterPro" id="IPR000086">
    <property type="entry name" value="NUDIX_hydrolase_dom"/>
</dbReference>
<evidence type="ECO:0000256" key="1">
    <source>
        <dbReference type="ARBA" id="ARBA00001946"/>
    </source>
</evidence>
<evidence type="ECO:0000256" key="2">
    <source>
        <dbReference type="ARBA" id="ARBA00022801"/>
    </source>
</evidence>
<organism evidence="4 5">
    <name type="scientific">Microbacterium protaetiae</name>
    <dbReference type="NCBI Taxonomy" id="2509458"/>
    <lineage>
        <taxon>Bacteria</taxon>
        <taxon>Bacillati</taxon>
        <taxon>Actinomycetota</taxon>
        <taxon>Actinomycetes</taxon>
        <taxon>Micrococcales</taxon>
        <taxon>Microbacteriaceae</taxon>
        <taxon>Microbacterium</taxon>
    </lineage>
</organism>